<dbReference type="EMBL" id="JAPNKE010000002">
    <property type="protein sequence ID" value="MCY1006785.1"/>
    <property type="molecule type" value="Genomic_DNA"/>
</dbReference>
<evidence type="ECO:0000256" key="2">
    <source>
        <dbReference type="ARBA" id="ARBA00022840"/>
    </source>
</evidence>
<dbReference type="InterPro" id="IPR051309">
    <property type="entry name" value="ABCF_ATPase"/>
</dbReference>
<reference evidence="6" key="1">
    <citation type="submission" date="2022-11" db="EMBL/GenBank/DDBJ databases">
        <title>Minimal conservation of predation-associated metabolite biosynthetic gene clusters underscores biosynthetic potential of Myxococcota including descriptions for ten novel species: Archangium lansinium sp. nov., Myxococcus landrumus sp. nov., Nannocystis bai.</title>
        <authorList>
            <person name="Ahearne A."/>
            <person name="Stevens C."/>
            <person name="Phillips K."/>
        </authorList>
    </citation>
    <scope>NUCLEOTIDE SEQUENCE</scope>
    <source>
        <strain evidence="6">Na p29</strain>
    </source>
</reference>
<dbReference type="SUPFAM" id="SSF52540">
    <property type="entry name" value="P-loop containing nucleoside triphosphate hydrolases"/>
    <property type="match status" value="1"/>
</dbReference>
<protein>
    <recommendedName>
        <fullName evidence="5">ABC transporter Uup C-terminal domain-containing protein</fullName>
    </recommendedName>
</protein>
<dbReference type="GO" id="GO:0003677">
    <property type="term" value="F:DNA binding"/>
    <property type="evidence" value="ECO:0007669"/>
    <property type="project" value="InterPro"/>
</dbReference>
<dbReference type="Proteomes" id="UP001150924">
    <property type="component" value="Unassembled WGS sequence"/>
</dbReference>
<dbReference type="PANTHER" id="PTHR42855:SF1">
    <property type="entry name" value="ABC TRANSPORTER DOMAIN-CONTAINING PROTEIN"/>
    <property type="match status" value="1"/>
</dbReference>
<feature type="domain" description="ABC transporter Uup C-terminal" evidence="5">
    <location>
        <begin position="109"/>
        <end position="176"/>
    </location>
</feature>
<name>A0A9X3EN07_9BACT</name>
<evidence type="ECO:0000259" key="5">
    <source>
        <dbReference type="Pfam" id="PF16326"/>
    </source>
</evidence>
<accession>A0A9X3EN07</accession>
<keyword evidence="2" id="KW-0067">ATP-binding</keyword>
<gene>
    <name evidence="6" type="ORF">OV079_14740</name>
</gene>
<dbReference type="PANTHER" id="PTHR42855">
    <property type="entry name" value="ABC TRANSPORTER ATP-BINDING SUBUNIT"/>
    <property type="match status" value="1"/>
</dbReference>
<dbReference type="AlphaFoldDB" id="A0A9X3EN07"/>
<dbReference type="Gene3D" id="3.40.50.300">
    <property type="entry name" value="P-loop containing nucleotide triphosphate hydrolases"/>
    <property type="match status" value="1"/>
</dbReference>
<dbReference type="InterPro" id="IPR037118">
    <property type="entry name" value="Val-tRNA_synth_C_sf"/>
</dbReference>
<keyword evidence="7" id="KW-1185">Reference proteome</keyword>
<evidence type="ECO:0000256" key="3">
    <source>
        <dbReference type="SAM" id="Coils"/>
    </source>
</evidence>
<comment type="caution">
    <text evidence="6">The sequence shown here is derived from an EMBL/GenBank/DDBJ whole genome shotgun (WGS) entry which is preliminary data.</text>
</comment>
<evidence type="ECO:0000313" key="6">
    <source>
        <dbReference type="EMBL" id="MCY1006785.1"/>
    </source>
</evidence>
<organism evidence="6 7">
    <name type="scientific">Nannocystis pusilla</name>
    <dbReference type="NCBI Taxonomy" id="889268"/>
    <lineage>
        <taxon>Bacteria</taxon>
        <taxon>Pseudomonadati</taxon>
        <taxon>Myxococcota</taxon>
        <taxon>Polyangia</taxon>
        <taxon>Nannocystales</taxon>
        <taxon>Nannocystaceae</taxon>
        <taxon>Nannocystis</taxon>
    </lineage>
</organism>
<dbReference type="InterPro" id="IPR032524">
    <property type="entry name" value="ABC_tran_C"/>
</dbReference>
<proteinExistence type="predicted"/>
<evidence type="ECO:0000256" key="1">
    <source>
        <dbReference type="ARBA" id="ARBA00022741"/>
    </source>
</evidence>
<evidence type="ECO:0000256" key="4">
    <source>
        <dbReference type="SAM" id="MobiDB-lite"/>
    </source>
</evidence>
<feature type="coiled-coil region" evidence="3">
    <location>
        <begin position="117"/>
        <end position="178"/>
    </location>
</feature>
<feature type="region of interest" description="Disordered" evidence="4">
    <location>
        <begin position="82"/>
        <end position="104"/>
    </location>
</feature>
<dbReference type="GO" id="GO:0005524">
    <property type="term" value="F:ATP binding"/>
    <property type="evidence" value="ECO:0007669"/>
    <property type="project" value="UniProtKB-KW"/>
</dbReference>
<evidence type="ECO:0000313" key="7">
    <source>
        <dbReference type="Proteomes" id="UP001150924"/>
    </source>
</evidence>
<keyword evidence="1" id="KW-0547">Nucleotide-binding</keyword>
<sequence>MLLSGASNLVLLDEPTNDLDVATLGAVEEMLLDFAGAAIIVTHDRWFLDRVATSILAFEGDGRVVRHHGNYSDYLERLAETEAAPEPQPAARAAPAAAKTAAPAAKRGLNYSEKRELEGILGKIEAAEGEVQELEAKLGDPTVYSAGKDQVADLVRKLDAARQRAAALVTRWEELEQRSAGAGA</sequence>
<keyword evidence="3" id="KW-0175">Coiled coil</keyword>
<dbReference type="RefSeq" id="WP_267778542.1">
    <property type="nucleotide sequence ID" value="NZ_JAPNKE010000002.1"/>
</dbReference>
<dbReference type="Pfam" id="PF16326">
    <property type="entry name" value="ABC_tran_CTD"/>
    <property type="match status" value="1"/>
</dbReference>
<dbReference type="Gene3D" id="1.10.287.380">
    <property type="entry name" value="Valyl-tRNA synthetase, C-terminal domain"/>
    <property type="match status" value="1"/>
</dbReference>
<dbReference type="InterPro" id="IPR027417">
    <property type="entry name" value="P-loop_NTPase"/>
</dbReference>